<dbReference type="EMBL" id="PEYO01000017">
    <property type="protein sequence ID" value="PIU03464.1"/>
    <property type="molecule type" value="Genomic_DNA"/>
</dbReference>
<dbReference type="Proteomes" id="UP000228996">
    <property type="component" value="Unassembled WGS sequence"/>
</dbReference>
<evidence type="ECO:0000313" key="2">
    <source>
        <dbReference type="EMBL" id="PIU03464.1"/>
    </source>
</evidence>
<accession>A0A2M6XCT3</accession>
<reference evidence="3" key="1">
    <citation type="submission" date="2017-09" db="EMBL/GenBank/DDBJ databases">
        <title>Depth-based differentiation of microbial function through sediment-hosted aquifers and enrichment of novel symbionts in the deep terrestrial subsurface.</title>
        <authorList>
            <person name="Probst A.J."/>
            <person name="Ladd B."/>
            <person name="Jarett J.K."/>
            <person name="Geller-Mcgrath D.E."/>
            <person name="Sieber C.M.K."/>
            <person name="Emerson J.B."/>
            <person name="Anantharaman K."/>
            <person name="Thomas B.C."/>
            <person name="Malmstrom R."/>
            <person name="Stieglmeier M."/>
            <person name="Klingl A."/>
            <person name="Woyke T."/>
            <person name="Ryan C.M."/>
            <person name="Banfield J.F."/>
        </authorList>
    </citation>
    <scope>NUCLEOTIDE SEQUENCE [LARGE SCALE GENOMIC DNA]</scope>
</reference>
<organism evidence="2 3">
    <name type="scientific">Candidatus Shapirobacteria bacterium CG08_land_8_20_14_0_20_39_18</name>
    <dbReference type="NCBI Taxonomy" id="1974883"/>
    <lineage>
        <taxon>Bacteria</taxon>
        <taxon>Candidatus Shapironibacteriota</taxon>
    </lineage>
</organism>
<gene>
    <name evidence="2" type="ORF">COT44_03400</name>
</gene>
<dbReference type="AlphaFoldDB" id="A0A2M6XCT3"/>
<evidence type="ECO:0000313" key="3">
    <source>
        <dbReference type="Proteomes" id="UP000228996"/>
    </source>
</evidence>
<sequence length="228" mass="26200">MPDPLSIPIRGTTQDHLNIEDVVDNVVILKDGSCCLILSTTAINFGLLSEREQDATIYAYAELLNSLTFPIQLVIRSRQKDVTQYLTLLDREIQKQTNSLLQDQMRKYRRFVEETVKKNNVLDKTFYIIIPFSSMELGVSQNLTALVKKPRNLPYAKEYVLEKAKMNLLPKRDHIVRQFGRLGLKIREIKTQEAIQLFYDIYNPESAGGQKLTTGKEYAAGMVEQEKK</sequence>
<proteinExistence type="predicted"/>
<comment type="caution">
    <text evidence="2">The sequence shown here is derived from an EMBL/GenBank/DDBJ whole genome shotgun (WGS) entry which is preliminary data.</text>
</comment>
<dbReference type="InterPro" id="IPR058596">
    <property type="entry name" value="TraC-like_dom"/>
</dbReference>
<name>A0A2M6XCT3_9BACT</name>
<protein>
    <recommendedName>
        <fullName evidence="1">TraC-like domain-containing protein</fullName>
    </recommendedName>
</protein>
<dbReference type="Pfam" id="PF26593">
    <property type="entry name" value="TraC-like"/>
    <property type="match status" value="1"/>
</dbReference>
<feature type="domain" description="TraC-like" evidence="1">
    <location>
        <begin position="26"/>
        <end position="190"/>
    </location>
</feature>
<evidence type="ECO:0000259" key="1">
    <source>
        <dbReference type="Pfam" id="PF26593"/>
    </source>
</evidence>